<dbReference type="InterPro" id="IPR012676">
    <property type="entry name" value="TGS-like"/>
</dbReference>
<dbReference type="Proteomes" id="UP000016412">
    <property type="component" value="Unassembled WGS sequence"/>
</dbReference>
<dbReference type="InterPro" id="IPR004396">
    <property type="entry name" value="ATPase_YchF/OLA1"/>
</dbReference>
<dbReference type="AlphaFoldDB" id="U2KW19"/>
<evidence type="ECO:0000256" key="4">
    <source>
        <dbReference type="ARBA" id="ARBA00022840"/>
    </source>
</evidence>
<dbReference type="Gene3D" id="3.10.20.30">
    <property type="match status" value="1"/>
</dbReference>
<evidence type="ECO:0000259" key="7">
    <source>
        <dbReference type="PROSITE" id="PS51710"/>
    </source>
</evidence>
<dbReference type="PROSITE" id="PS51880">
    <property type="entry name" value="TGS"/>
    <property type="match status" value="1"/>
</dbReference>
<dbReference type="NCBIfam" id="TIGR00092">
    <property type="entry name" value="redox-regulated ATPase YchF"/>
    <property type="match status" value="1"/>
</dbReference>
<dbReference type="InterPro" id="IPR013029">
    <property type="entry name" value="YchF_C"/>
</dbReference>
<evidence type="ECO:0000256" key="6">
    <source>
        <dbReference type="HAMAP-Rule" id="MF_00944"/>
    </source>
</evidence>
<dbReference type="Gene3D" id="3.40.50.300">
    <property type="entry name" value="P-loop containing nucleotide triphosphate hydrolases"/>
    <property type="match status" value="1"/>
</dbReference>
<dbReference type="InterPro" id="IPR012675">
    <property type="entry name" value="Beta-grasp_dom_sf"/>
</dbReference>
<feature type="domain" description="TGS" evidence="8">
    <location>
        <begin position="291"/>
        <end position="374"/>
    </location>
</feature>
<dbReference type="Gene3D" id="1.10.150.300">
    <property type="entry name" value="TGS-like domain"/>
    <property type="match status" value="1"/>
</dbReference>
<dbReference type="RefSeq" id="WP_021330388.1">
    <property type="nucleotide sequence ID" value="NZ_AUZJ01000035.1"/>
</dbReference>
<dbReference type="GO" id="GO:0043023">
    <property type="term" value="F:ribosomal large subunit binding"/>
    <property type="evidence" value="ECO:0007669"/>
    <property type="project" value="UniProtKB-UniRule"/>
</dbReference>
<dbReference type="InterPro" id="IPR006073">
    <property type="entry name" value="GTP-bd"/>
</dbReference>
<dbReference type="PROSITE" id="PS51710">
    <property type="entry name" value="G_OBG"/>
    <property type="match status" value="1"/>
</dbReference>
<comment type="caution">
    <text evidence="9">The sequence shown here is derived from an EMBL/GenBank/DDBJ whole genome shotgun (WGS) entry which is preliminary data.</text>
</comment>
<evidence type="ECO:0000256" key="5">
    <source>
        <dbReference type="ARBA" id="ARBA00022842"/>
    </source>
</evidence>
<comment type="similarity">
    <text evidence="6">Belongs to the TRAFAC class OBG-HflX-like GTPase superfamily. OBG GTPase family. YchF/OLA1 subfamily.</text>
</comment>
<evidence type="ECO:0000259" key="8">
    <source>
        <dbReference type="PROSITE" id="PS51880"/>
    </source>
</evidence>
<organism evidence="9 11">
    <name type="scientific">Treponema socranskii subsp. socranskii VPI DR56BR1116 = ATCC 35536</name>
    <dbReference type="NCBI Taxonomy" id="1125725"/>
    <lineage>
        <taxon>Bacteria</taxon>
        <taxon>Pseudomonadati</taxon>
        <taxon>Spirochaetota</taxon>
        <taxon>Spirochaetia</taxon>
        <taxon>Spirochaetales</taxon>
        <taxon>Treponemataceae</taxon>
        <taxon>Treponema</taxon>
    </lineage>
</organism>
<protein>
    <recommendedName>
        <fullName evidence="6">Ribosome-binding ATPase YchF</fullName>
    </recommendedName>
</protein>
<dbReference type="CDD" id="cd04867">
    <property type="entry name" value="TGS_YchF_OLA1"/>
    <property type="match status" value="1"/>
</dbReference>
<evidence type="ECO:0000313" key="10">
    <source>
        <dbReference type="EMBL" id="ERK02647.1"/>
    </source>
</evidence>
<dbReference type="SUPFAM" id="SSF52540">
    <property type="entry name" value="P-loop containing nucleoside triphosphate hydrolases"/>
    <property type="match status" value="1"/>
</dbReference>
<dbReference type="PANTHER" id="PTHR23305:SF18">
    <property type="entry name" value="OBG-TYPE G DOMAIN-CONTAINING PROTEIN"/>
    <property type="match status" value="1"/>
</dbReference>
<dbReference type="PANTHER" id="PTHR23305">
    <property type="entry name" value="OBG GTPASE FAMILY"/>
    <property type="match status" value="1"/>
</dbReference>
<dbReference type="GO" id="GO:0046872">
    <property type="term" value="F:metal ion binding"/>
    <property type="evidence" value="ECO:0007669"/>
    <property type="project" value="UniProtKB-KW"/>
</dbReference>
<dbReference type="PIRSF" id="PIRSF006641">
    <property type="entry name" value="CHP00092"/>
    <property type="match status" value="1"/>
</dbReference>
<dbReference type="InterPro" id="IPR004095">
    <property type="entry name" value="TGS"/>
</dbReference>
<dbReference type="InterPro" id="IPR027417">
    <property type="entry name" value="P-loop_NTPase"/>
</dbReference>
<sequence length="379" mass="41158">MSLDCGIVGLPNVGKSTIFTALTAAPAAAENFPFCTIDPNVGIVDLPDERLAFLASVFQPKKITPTSVKIVDIAGLIKGAAQGEGLGNQFLANIRETACIAHVVRCFDDADIMHVRENANTVVPIDPKGDIETIDMELAFADLDTIRKRQEKVTKASRALGKEEEKKYVHWTSAVAKIKPLLEAGKCARLAQLTPEEKAAVSDMFLLTMKPTFYVCNVSEDAIAAGTNDYVEAVKKIAAEENAETVVICGKFESDLAEIKDENDRKEFMEAAGLKESALANLARTAYKLMGLRTFFTAGSDDCHAWTIRAGDTAPKAAGVIHTDFEKGFIKAEAYSIDDLRTYGSEAKIKEAGKYRIEGKDYVVQDGDVLFIKFNTAGK</sequence>
<dbReference type="EMBL" id="AVQI01000050">
    <property type="protein sequence ID" value="ERK02647.1"/>
    <property type="molecule type" value="Genomic_DNA"/>
</dbReference>
<dbReference type="CDD" id="cd01900">
    <property type="entry name" value="YchF"/>
    <property type="match status" value="1"/>
</dbReference>
<evidence type="ECO:0000313" key="11">
    <source>
        <dbReference type="Proteomes" id="UP000016412"/>
    </source>
</evidence>
<dbReference type="FunFam" id="3.10.20.30:FF:000001">
    <property type="entry name" value="Ribosome-binding ATPase YchF"/>
    <property type="match status" value="1"/>
</dbReference>
<evidence type="ECO:0000256" key="2">
    <source>
        <dbReference type="ARBA" id="ARBA00022723"/>
    </source>
</evidence>
<evidence type="ECO:0000256" key="1">
    <source>
        <dbReference type="ARBA" id="ARBA00001946"/>
    </source>
</evidence>
<dbReference type="HAMAP" id="MF_00944">
    <property type="entry name" value="YchF_OLA1_ATPase"/>
    <property type="match status" value="1"/>
</dbReference>
<dbReference type="GO" id="GO:0005524">
    <property type="term" value="F:ATP binding"/>
    <property type="evidence" value="ECO:0007669"/>
    <property type="project" value="UniProtKB-UniRule"/>
</dbReference>
<keyword evidence="5" id="KW-0460">Magnesium</keyword>
<dbReference type="eggNOG" id="COG0012">
    <property type="taxonomic scope" value="Bacteria"/>
</dbReference>
<dbReference type="FunFam" id="1.10.150.300:FF:000001">
    <property type="entry name" value="Ribosome-binding ATPase YchF"/>
    <property type="match status" value="1"/>
</dbReference>
<dbReference type="STRING" id="1125725.HMPREF1325_0705"/>
<dbReference type="OrthoDB" id="9807318at2"/>
<dbReference type="SUPFAM" id="SSF81271">
    <property type="entry name" value="TGS-like"/>
    <property type="match status" value="1"/>
</dbReference>
<name>U2KW19_TRESO</name>
<dbReference type="PRINTS" id="PR00326">
    <property type="entry name" value="GTP1OBG"/>
</dbReference>
<reference evidence="11 12" key="1">
    <citation type="submission" date="2013-08" db="EMBL/GenBank/DDBJ databases">
        <authorList>
            <person name="Durkin A.S."/>
            <person name="Haft D.R."/>
            <person name="McCorrison J."/>
            <person name="Torralba M."/>
            <person name="Gillis M."/>
            <person name="Haft D.H."/>
            <person name="Methe B."/>
            <person name="Sutton G."/>
            <person name="Nelson K.E."/>
        </authorList>
    </citation>
    <scope>NUCLEOTIDE SEQUENCE [LARGE SCALE GENOMIC DNA]</scope>
    <source>
        <strain evidence="10 12">ATCC 35536</strain>
        <strain evidence="9 11">VPI DR56BR1116</strain>
    </source>
</reference>
<dbReference type="Proteomes" id="UP000016646">
    <property type="component" value="Unassembled WGS sequence"/>
</dbReference>
<evidence type="ECO:0000313" key="9">
    <source>
        <dbReference type="EMBL" id="ERF60668.1"/>
    </source>
</evidence>
<accession>U2KW19</accession>
<dbReference type="Pfam" id="PF06071">
    <property type="entry name" value="YchF-GTPase_C"/>
    <property type="match status" value="1"/>
</dbReference>
<dbReference type="PATRIC" id="fig|1125725.3.peg.1369"/>
<keyword evidence="2" id="KW-0479">Metal-binding</keyword>
<gene>
    <name evidence="6 9" type="primary">ychF</name>
    <name evidence="10" type="ORF">HMPREF0860_0183</name>
    <name evidence="9" type="ORF">HMPREF1325_0705</name>
</gene>
<dbReference type="GO" id="GO:0016887">
    <property type="term" value="F:ATP hydrolysis activity"/>
    <property type="evidence" value="ECO:0007669"/>
    <property type="project" value="UniProtKB-UniRule"/>
</dbReference>
<keyword evidence="4 6" id="KW-0067">ATP-binding</keyword>
<dbReference type="GO" id="GO:0005525">
    <property type="term" value="F:GTP binding"/>
    <property type="evidence" value="ECO:0007669"/>
    <property type="project" value="InterPro"/>
</dbReference>
<evidence type="ECO:0000313" key="12">
    <source>
        <dbReference type="Proteomes" id="UP000016646"/>
    </source>
</evidence>
<comment type="cofactor">
    <cofactor evidence="1">
        <name>Mg(2+)</name>
        <dbReference type="ChEBI" id="CHEBI:18420"/>
    </cofactor>
</comment>
<keyword evidence="3 6" id="KW-0547">Nucleotide-binding</keyword>
<dbReference type="EMBL" id="AUZJ01000035">
    <property type="protein sequence ID" value="ERF60668.1"/>
    <property type="molecule type" value="Genomic_DNA"/>
</dbReference>
<feature type="domain" description="OBG-type G" evidence="7">
    <location>
        <begin position="3"/>
        <end position="268"/>
    </location>
</feature>
<dbReference type="InterPro" id="IPR023192">
    <property type="entry name" value="TGS-like_dom_sf"/>
</dbReference>
<evidence type="ECO:0000256" key="3">
    <source>
        <dbReference type="ARBA" id="ARBA00022741"/>
    </source>
</evidence>
<dbReference type="InterPro" id="IPR031167">
    <property type="entry name" value="G_OBG"/>
</dbReference>
<keyword evidence="12" id="KW-1185">Reference proteome</keyword>
<dbReference type="GO" id="GO:0005737">
    <property type="term" value="C:cytoplasm"/>
    <property type="evidence" value="ECO:0007669"/>
    <property type="project" value="TreeGrafter"/>
</dbReference>
<dbReference type="InterPro" id="IPR041706">
    <property type="entry name" value="YchF_N"/>
</dbReference>
<comment type="function">
    <text evidence="6">ATPase that binds to both the 70S ribosome and the 50S ribosomal subunit in a nucleotide-independent manner.</text>
</comment>
<feature type="binding site" evidence="6">
    <location>
        <begin position="12"/>
        <end position="17"/>
    </location>
    <ligand>
        <name>ATP</name>
        <dbReference type="ChEBI" id="CHEBI:30616"/>
    </ligand>
</feature>
<dbReference type="Pfam" id="PF01926">
    <property type="entry name" value="MMR_HSR1"/>
    <property type="match status" value="1"/>
</dbReference>
<proteinExistence type="inferred from homology"/>